<dbReference type="GO" id="GO:0044772">
    <property type="term" value="P:mitotic cell cycle phase transition"/>
    <property type="evidence" value="ECO:0007669"/>
    <property type="project" value="InterPro"/>
</dbReference>
<dbReference type="Pfam" id="PF00134">
    <property type="entry name" value="Cyclin_N"/>
    <property type="match status" value="1"/>
</dbReference>
<dbReference type="Gene3D" id="1.10.472.10">
    <property type="entry name" value="Cyclin-like"/>
    <property type="match status" value="2"/>
</dbReference>
<dbReference type="AlphaFoldDB" id="A0A9N9ZZ82"/>
<dbReference type="OrthoDB" id="5590282at2759"/>
<name>A0A9N9ZZ82_BEMTA</name>
<evidence type="ECO:0000259" key="6">
    <source>
        <dbReference type="SMART" id="SM00385"/>
    </source>
</evidence>
<feature type="compositionally biased region" description="Basic and acidic residues" evidence="5">
    <location>
        <begin position="129"/>
        <end position="146"/>
    </location>
</feature>
<dbReference type="FunFam" id="1.10.472.10:FF:000001">
    <property type="entry name" value="G2/mitotic-specific cyclin"/>
    <property type="match status" value="1"/>
</dbReference>
<protein>
    <recommendedName>
        <fullName evidence="10">G2/mitotic-specific cyclin-B3</fullName>
    </recommendedName>
</protein>
<keyword evidence="1" id="KW-0132">Cell division</keyword>
<evidence type="ECO:0000313" key="8">
    <source>
        <dbReference type="EMBL" id="CAH0382428.1"/>
    </source>
</evidence>
<dbReference type="KEGG" id="btab:109043986"/>
<keyword evidence="3" id="KW-0131">Cell cycle</keyword>
<comment type="similarity">
    <text evidence="4">Belongs to the cyclin family.</text>
</comment>
<evidence type="ECO:0000256" key="1">
    <source>
        <dbReference type="ARBA" id="ARBA00022618"/>
    </source>
</evidence>
<evidence type="ECO:0000256" key="3">
    <source>
        <dbReference type="ARBA" id="ARBA00023306"/>
    </source>
</evidence>
<evidence type="ECO:0000313" key="9">
    <source>
        <dbReference type="Proteomes" id="UP001152759"/>
    </source>
</evidence>
<dbReference type="InterPro" id="IPR036915">
    <property type="entry name" value="Cyclin-like_sf"/>
</dbReference>
<feature type="region of interest" description="Disordered" evidence="5">
    <location>
        <begin position="122"/>
        <end position="146"/>
    </location>
</feature>
<proteinExistence type="inferred from homology"/>
<dbReference type="InterPro" id="IPR004367">
    <property type="entry name" value="Cyclin_C-dom"/>
</dbReference>
<dbReference type="SUPFAM" id="SSF47954">
    <property type="entry name" value="Cyclin-like"/>
    <property type="match status" value="2"/>
</dbReference>
<evidence type="ECO:0008006" key="10">
    <source>
        <dbReference type="Google" id="ProtNLM"/>
    </source>
</evidence>
<sequence length="524" mass="59392">MSLLQKENQTTRMPTAGVKKGIMTRSKAGVSKGENFDPNTKRKAEASPPKGRLTKRSAFVDITNAKGPTKATGKPGLKETKAVLKDTTNVSHTAAPKNKENKGVPNYLRPTFSTQQKCTNENQFAQPAKKAEAKTRETKEEAKVEDVTKQAGITKASLRSSVGKRLSNMEKSSDASLYESAVESLSDESLTKDIKCKSMEKIEEVPKIKTELAEAVEKKVESAEARLKAEPAKNIGIKEEAKEDYLASRLPKGVNDFDSENLRDPFQVSCYAMDIFEYLKNREERYKCKDYMRNQTSINADMRAVLVDWMVEVQETFELNHETLYLAVKMVDLYLGQVSIKKTLLQLVGATAMFIACKYDERIPPSIEDFHYICAEEYKITDILAMEINMIKTLNFDLGAPLSYRFLRRYSRCAKVQMPLLTLARYILELSLMQYSCIMFSESKLGAAALFLALQMKKISGWTPTLAFYSGYELKDFAHIVLFLNKMLREKPKSNISTIRNKYSHKVFFEVAKTELLRDEDLQL</sequence>
<evidence type="ECO:0000259" key="7">
    <source>
        <dbReference type="SMART" id="SM01332"/>
    </source>
</evidence>
<evidence type="ECO:0000256" key="4">
    <source>
        <dbReference type="RuleBase" id="RU000383"/>
    </source>
</evidence>
<dbReference type="InterPro" id="IPR039361">
    <property type="entry name" value="Cyclin"/>
</dbReference>
<dbReference type="InterPro" id="IPR013763">
    <property type="entry name" value="Cyclin-like_dom"/>
</dbReference>
<feature type="domain" description="Cyclin-like" evidence="6">
    <location>
        <begin position="308"/>
        <end position="392"/>
    </location>
</feature>
<dbReference type="GO" id="GO:0016538">
    <property type="term" value="F:cyclin-dependent protein serine/threonine kinase regulator activity"/>
    <property type="evidence" value="ECO:0007669"/>
    <property type="project" value="InterPro"/>
</dbReference>
<evidence type="ECO:0000256" key="5">
    <source>
        <dbReference type="SAM" id="MobiDB-lite"/>
    </source>
</evidence>
<dbReference type="PANTHER" id="PTHR10177">
    <property type="entry name" value="CYCLINS"/>
    <property type="match status" value="1"/>
</dbReference>
<feature type="region of interest" description="Disordered" evidence="5">
    <location>
        <begin position="1"/>
        <end position="80"/>
    </location>
</feature>
<dbReference type="GO" id="GO:0005634">
    <property type="term" value="C:nucleus"/>
    <property type="evidence" value="ECO:0007669"/>
    <property type="project" value="UniProtKB-ARBA"/>
</dbReference>
<dbReference type="SMART" id="SM01332">
    <property type="entry name" value="Cyclin_C"/>
    <property type="match status" value="1"/>
</dbReference>
<evidence type="ECO:0000256" key="2">
    <source>
        <dbReference type="ARBA" id="ARBA00023127"/>
    </source>
</evidence>
<keyword evidence="2 4" id="KW-0195">Cyclin</keyword>
<dbReference type="Pfam" id="PF02984">
    <property type="entry name" value="Cyclin_C"/>
    <property type="match status" value="1"/>
</dbReference>
<accession>A0A9N9ZZ82</accession>
<dbReference type="InterPro" id="IPR006671">
    <property type="entry name" value="Cyclin_N"/>
</dbReference>
<dbReference type="CDD" id="cd20508">
    <property type="entry name" value="CYCLIN_CCNB3_rpt1"/>
    <property type="match status" value="1"/>
</dbReference>
<dbReference type="Proteomes" id="UP001152759">
    <property type="component" value="Chromosome 1"/>
</dbReference>
<feature type="domain" description="Cyclin C-terminal" evidence="7">
    <location>
        <begin position="401"/>
        <end position="517"/>
    </location>
</feature>
<gene>
    <name evidence="8" type="ORF">BEMITA_LOCUS1972</name>
</gene>
<reference evidence="8" key="1">
    <citation type="submission" date="2021-12" db="EMBL/GenBank/DDBJ databases">
        <authorList>
            <person name="King R."/>
        </authorList>
    </citation>
    <scope>NUCLEOTIDE SEQUENCE</scope>
</reference>
<dbReference type="SMART" id="SM00385">
    <property type="entry name" value="CYCLIN"/>
    <property type="match status" value="2"/>
</dbReference>
<dbReference type="EMBL" id="OU963862">
    <property type="protein sequence ID" value="CAH0382428.1"/>
    <property type="molecule type" value="Genomic_DNA"/>
</dbReference>
<feature type="compositionally biased region" description="Polar residues" evidence="5">
    <location>
        <begin position="1"/>
        <end position="13"/>
    </location>
</feature>
<keyword evidence="9" id="KW-1185">Reference proteome</keyword>
<feature type="domain" description="Cyclin-like" evidence="6">
    <location>
        <begin position="405"/>
        <end position="489"/>
    </location>
</feature>
<organism evidence="8 9">
    <name type="scientific">Bemisia tabaci</name>
    <name type="common">Sweetpotato whitefly</name>
    <name type="synonym">Aleurodes tabaci</name>
    <dbReference type="NCBI Taxonomy" id="7038"/>
    <lineage>
        <taxon>Eukaryota</taxon>
        <taxon>Metazoa</taxon>
        <taxon>Ecdysozoa</taxon>
        <taxon>Arthropoda</taxon>
        <taxon>Hexapoda</taxon>
        <taxon>Insecta</taxon>
        <taxon>Pterygota</taxon>
        <taxon>Neoptera</taxon>
        <taxon>Paraneoptera</taxon>
        <taxon>Hemiptera</taxon>
        <taxon>Sternorrhyncha</taxon>
        <taxon>Aleyrodoidea</taxon>
        <taxon>Aleyrodidae</taxon>
        <taxon>Aleyrodinae</taxon>
        <taxon>Bemisia</taxon>
    </lineage>
</organism>
<dbReference type="GO" id="GO:0051301">
    <property type="term" value="P:cell division"/>
    <property type="evidence" value="ECO:0007669"/>
    <property type="project" value="UniProtKB-KW"/>
</dbReference>